<sequence length="118" mass="14177">MIDFIMEYSFECKRDHLGYLRVILPAELEYFSDFIEDIVSVDEADEYLKLIQDVLDGSSEEYEIQLNTTIAYIKEDQTVIEHLYTENENDRSSMETEKFKKLILDWRDKIPQRYKSDD</sequence>
<accession>I2C3S2</accession>
<proteinExistence type="predicted"/>
<dbReference type="KEGG" id="bqy:MUS_1274"/>
<dbReference type="EMBL" id="CP003332">
    <property type="protein sequence ID" value="AFJ61296.1"/>
    <property type="molecule type" value="Genomic_DNA"/>
</dbReference>
<organism evidence="1 2">
    <name type="scientific">Bacillus amyloliquefaciens (strain Y2)</name>
    <name type="common">Bacillus amyloliquefaciens subsp. plantarum (strain B9601-Y2)</name>
    <dbReference type="NCBI Taxonomy" id="1155777"/>
    <lineage>
        <taxon>Bacteria</taxon>
        <taxon>Bacillati</taxon>
        <taxon>Bacillota</taxon>
        <taxon>Bacilli</taxon>
        <taxon>Bacillales</taxon>
        <taxon>Bacillaceae</taxon>
        <taxon>Bacillus</taxon>
        <taxon>Bacillus amyloliquefaciens group</taxon>
    </lineage>
</organism>
<dbReference type="HOGENOM" id="CLU_166653_1_0_9"/>
<dbReference type="Proteomes" id="UP000002878">
    <property type="component" value="Chromosome"/>
</dbReference>
<dbReference type="RefSeq" id="WP_014417474.1">
    <property type="nucleotide sequence ID" value="NC_017061.1"/>
</dbReference>
<evidence type="ECO:0000313" key="2">
    <source>
        <dbReference type="Proteomes" id="UP000002878"/>
    </source>
</evidence>
<protein>
    <recommendedName>
        <fullName evidence="3">tRNA-Val4</fullName>
    </recommendedName>
</protein>
<dbReference type="KEGG" id="bya:BANAU_1128"/>
<evidence type="ECO:0008006" key="3">
    <source>
        <dbReference type="Google" id="ProtNLM"/>
    </source>
</evidence>
<reference evidence="1 2" key="1">
    <citation type="journal article" date="2012" name="J. Biotechnol.">
        <title>Genome sequence of the plant growth promoting strain Bacillus amyloliquefaciens subsp. plantarum B9601-Y2 and expression of mersacidin and other secondary metabolites.</title>
        <authorList>
            <person name="He P."/>
            <person name="Hao K."/>
            <person name="Blom J."/>
            <person name="Ruckert C."/>
            <person name="Vater J."/>
            <person name="Mao Z."/>
            <person name="Wu Y."/>
            <person name="Hou M."/>
            <person name="He P."/>
            <person name="He Y."/>
            <person name="Borriss R."/>
        </authorList>
    </citation>
    <scope>NUCLEOTIDE SEQUENCE [LARGE SCALE GENOMIC DNA]</scope>
    <source>
        <strain evidence="1">Y2</strain>
    </source>
</reference>
<evidence type="ECO:0000313" key="1">
    <source>
        <dbReference type="EMBL" id="AFJ61296.1"/>
    </source>
</evidence>
<dbReference type="AlphaFoldDB" id="I2C3S2"/>
<name>I2C3S2_BACAY</name>
<dbReference type="PATRIC" id="fig|1126211.3.peg.1202"/>
<gene>
    <name evidence="1" type="ORF">MUS_1274</name>
</gene>